<dbReference type="PANTHER" id="PTHR43252">
    <property type="entry name" value="TRANSCRIPTIONAL REGULATOR YQJI"/>
    <property type="match status" value="1"/>
</dbReference>
<dbReference type="InterPro" id="IPR036390">
    <property type="entry name" value="WH_DNA-bd_sf"/>
</dbReference>
<feature type="domain" description="Transcription regulator PadR N-terminal" evidence="1">
    <location>
        <begin position="21"/>
        <end position="87"/>
    </location>
</feature>
<proteinExistence type="predicted"/>
<dbReference type="RefSeq" id="WP_137251736.1">
    <property type="nucleotide sequence ID" value="NZ_SZQA01000069.1"/>
</dbReference>
<dbReference type="PANTHER" id="PTHR43252:SF2">
    <property type="entry name" value="TRANSCRIPTION REGULATOR, PADR-LIKE FAMILY"/>
    <property type="match status" value="1"/>
</dbReference>
<gene>
    <name evidence="2" type="ORF">FDA94_37310</name>
</gene>
<evidence type="ECO:0000259" key="1">
    <source>
        <dbReference type="Pfam" id="PF03551"/>
    </source>
</evidence>
<name>A0A4U3LS11_9ACTN</name>
<dbReference type="EMBL" id="SZQA01000069">
    <property type="protein sequence ID" value="TKK78741.1"/>
    <property type="molecule type" value="Genomic_DNA"/>
</dbReference>
<dbReference type="SUPFAM" id="SSF46785">
    <property type="entry name" value="Winged helix' DNA-binding domain"/>
    <property type="match status" value="1"/>
</dbReference>
<dbReference type="InterPro" id="IPR036388">
    <property type="entry name" value="WH-like_DNA-bd_sf"/>
</dbReference>
<keyword evidence="3" id="KW-1185">Reference proteome</keyword>
<accession>A0A4U3LS11</accession>
<sequence length="162" mass="17996">MPAPPIPSLLQVRRGNVRAALLALLAEEPRNGHQMIEEISRRSGGLWRPSPGSVYPSLQQLEDEGLVAAGESAGARVYRLTDEGREVAGSRTGPEPWTEVAQGMTEDRHEMRLLWGQLAEAFIHLTQVATDEQVAQTKKLLKTTRREMFRILAGDDDEEGDR</sequence>
<evidence type="ECO:0000313" key="3">
    <source>
        <dbReference type="Proteomes" id="UP000308705"/>
    </source>
</evidence>
<dbReference type="Gene3D" id="1.10.10.10">
    <property type="entry name" value="Winged helix-like DNA-binding domain superfamily/Winged helix DNA-binding domain"/>
    <property type="match status" value="1"/>
</dbReference>
<dbReference type="Pfam" id="PF03551">
    <property type="entry name" value="PadR"/>
    <property type="match status" value="1"/>
</dbReference>
<dbReference type="AlphaFoldDB" id="A0A4U3LS11"/>
<reference evidence="2 3" key="1">
    <citation type="submission" date="2019-04" db="EMBL/GenBank/DDBJ databases">
        <title>Herbidospora sp. NEAU-GS14.nov., a novel actinomycete isolated from soil.</title>
        <authorList>
            <person name="Han L."/>
        </authorList>
    </citation>
    <scope>NUCLEOTIDE SEQUENCE [LARGE SCALE GENOMIC DNA]</scope>
    <source>
        <strain evidence="2 3">NEAU-GS14</strain>
    </source>
</reference>
<organism evidence="2 3">
    <name type="scientific">Herbidospora galbida</name>
    <dbReference type="NCBI Taxonomy" id="2575442"/>
    <lineage>
        <taxon>Bacteria</taxon>
        <taxon>Bacillati</taxon>
        <taxon>Actinomycetota</taxon>
        <taxon>Actinomycetes</taxon>
        <taxon>Streptosporangiales</taxon>
        <taxon>Streptosporangiaceae</taxon>
        <taxon>Herbidospora</taxon>
    </lineage>
</organism>
<comment type="caution">
    <text evidence="2">The sequence shown here is derived from an EMBL/GenBank/DDBJ whole genome shotgun (WGS) entry which is preliminary data.</text>
</comment>
<protein>
    <submittedName>
        <fullName evidence="2">PadR family transcriptional regulator</fullName>
    </submittedName>
</protein>
<dbReference type="OrthoDB" id="1683430at2"/>
<dbReference type="Proteomes" id="UP000308705">
    <property type="component" value="Unassembled WGS sequence"/>
</dbReference>
<evidence type="ECO:0000313" key="2">
    <source>
        <dbReference type="EMBL" id="TKK78741.1"/>
    </source>
</evidence>
<dbReference type="InterPro" id="IPR005149">
    <property type="entry name" value="Tscrpt_reg_PadR_N"/>
</dbReference>